<dbReference type="InterPro" id="IPR058841">
    <property type="entry name" value="HTH_76"/>
</dbReference>
<evidence type="ECO:0000259" key="2">
    <source>
        <dbReference type="Pfam" id="PF17733"/>
    </source>
</evidence>
<dbReference type="PANTHER" id="PTHR36855:SF1">
    <property type="entry name" value="PEROXISOME MEMBRANE ANCHOR PROTEIN PEX14P N-TERMINAL DOMAIN-CONTAINING PROTEIN"/>
    <property type="match status" value="1"/>
</dbReference>
<evidence type="ECO:0000259" key="3">
    <source>
        <dbReference type="Pfam" id="PF25871"/>
    </source>
</evidence>
<feature type="domain" description="PEX14-like helix-turn-helix" evidence="3">
    <location>
        <begin position="55"/>
        <end position="123"/>
    </location>
</feature>
<organism evidence="4 5">
    <name type="scientific">Kwoniella newhampshirensis</name>
    <dbReference type="NCBI Taxonomy" id="1651941"/>
    <lineage>
        <taxon>Eukaryota</taxon>
        <taxon>Fungi</taxon>
        <taxon>Dikarya</taxon>
        <taxon>Basidiomycota</taxon>
        <taxon>Agaricomycotina</taxon>
        <taxon>Tremellomycetes</taxon>
        <taxon>Tremellales</taxon>
        <taxon>Cryptococcaceae</taxon>
        <taxon>Kwoniella</taxon>
    </lineage>
</organism>
<evidence type="ECO:0000313" key="5">
    <source>
        <dbReference type="Proteomes" id="UP001388673"/>
    </source>
</evidence>
<evidence type="ECO:0000313" key="4">
    <source>
        <dbReference type="EMBL" id="KAK8846518.1"/>
    </source>
</evidence>
<feature type="region of interest" description="Disordered" evidence="1">
    <location>
        <begin position="119"/>
        <end position="151"/>
    </location>
</feature>
<accession>A0AAW0YV75</accession>
<name>A0AAW0YV75_9TREE</name>
<feature type="compositionally biased region" description="Low complexity" evidence="1">
    <location>
        <begin position="123"/>
        <end position="132"/>
    </location>
</feature>
<dbReference type="AlphaFoldDB" id="A0AAW0YV75"/>
<reference evidence="4 5" key="1">
    <citation type="journal article" date="2024" name="bioRxiv">
        <title>Comparative genomics of Cryptococcus and Kwoniella reveals pathogenesis evolution and contrasting karyotype dynamics via intercentromeric recombination or chromosome fusion.</title>
        <authorList>
            <person name="Coelho M.A."/>
            <person name="David-Palma M."/>
            <person name="Shea T."/>
            <person name="Bowers K."/>
            <person name="McGinley-Smith S."/>
            <person name="Mohammad A.W."/>
            <person name="Gnirke A."/>
            <person name="Yurkov A.M."/>
            <person name="Nowrousian M."/>
            <person name="Sun S."/>
            <person name="Cuomo C.A."/>
            <person name="Heitman J."/>
        </authorList>
    </citation>
    <scope>NUCLEOTIDE SEQUENCE [LARGE SCALE GENOMIC DNA]</scope>
    <source>
        <strain evidence="4 5">CBS 13917</strain>
    </source>
</reference>
<dbReference type="EMBL" id="JBCAWK010000011">
    <property type="protein sequence ID" value="KAK8846518.1"/>
    <property type="molecule type" value="Genomic_DNA"/>
</dbReference>
<dbReference type="Proteomes" id="UP001388673">
    <property type="component" value="Unassembled WGS sequence"/>
</dbReference>
<dbReference type="InterPro" id="IPR040554">
    <property type="entry name" value="KPWE_PEX14_dom"/>
</dbReference>
<feature type="region of interest" description="Disordered" evidence="1">
    <location>
        <begin position="1"/>
        <end position="49"/>
    </location>
</feature>
<comment type="caution">
    <text evidence="4">The sequence shown here is derived from an EMBL/GenBank/DDBJ whole genome shotgun (WGS) entry which is preliminary data.</text>
</comment>
<dbReference type="GeneID" id="92182862"/>
<feature type="compositionally biased region" description="Low complexity" evidence="1">
    <location>
        <begin position="10"/>
        <end position="20"/>
    </location>
</feature>
<proteinExistence type="predicted"/>
<sequence>MQPHYVDLGSSASSSRSTLSVPLPTNGTGSGSASASGSRYTTPGGTRLSPDQYREIIQEFKGYPFTLDADFKAGLPTVLAAIRNLRLSALGADEMIAKAQWFYFIRKKQLDLPWSVYASHLQSPSPSSSPSSRGTPQNHRRQLEPAKLEGQRMMAPDAVAEGDGGMSFEMLCRLVAEGRADEMKGETIPDELNSAPPTASTLLQRPKPWQQAGSQLHTIDIPPAKQLPPTPVVHNVPFSTDGFTTAFRIQGSATRSPEGGQLTLSPEIPLTPAYLASLSPPESWRYSDIDTPYIPENLNMEVEIMEHLAQVLNGRSLRDPAEEVDAGGGGRYEQWYGAAHGPHGDR</sequence>
<feature type="region of interest" description="Disordered" evidence="1">
    <location>
        <begin position="321"/>
        <end position="346"/>
    </location>
</feature>
<dbReference type="KEGG" id="kne:92182862"/>
<gene>
    <name evidence="4" type="ORF">IAR55_005604</name>
</gene>
<evidence type="ECO:0000256" key="1">
    <source>
        <dbReference type="SAM" id="MobiDB-lite"/>
    </source>
</evidence>
<protein>
    <submittedName>
        <fullName evidence="4">Uncharacterized protein</fullName>
    </submittedName>
</protein>
<feature type="compositionally biased region" description="Basic and acidic residues" evidence="1">
    <location>
        <begin position="141"/>
        <end position="150"/>
    </location>
</feature>
<feature type="domain" description="Peroxisomal membrane protein PEX14-like KPWE" evidence="2">
    <location>
        <begin position="166"/>
        <end position="211"/>
    </location>
</feature>
<dbReference type="Pfam" id="PF17733">
    <property type="entry name" value="KPWE_dom"/>
    <property type="match status" value="1"/>
</dbReference>
<dbReference type="Pfam" id="PF25871">
    <property type="entry name" value="HTH_76"/>
    <property type="match status" value="1"/>
</dbReference>
<keyword evidence="5" id="KW-1185">Reference proteome</keyword>
<dbReference type="RefSeq" id="XP_066800468.1">
    <property type="nucleotide sequence ID" value="XM_066948695.1"/>
</dbReference>
<dbReference type="PANTHER" id="PTHR36855">
    <property type="entry name" value="CHROMOSOME 10, WHOLE GENOME SHOTGUN SEQUENCE"/>
    <property type="match status" value="1"/>
</dbReference>